<name>A0A9Q8Z9J3_CURCL</name>
<keyword evidence="2" id="KW-0808">Transferase</keyword>
<dbReference type="GO" id="GO:0017136">
    <property type="term" value="F:histone deacetylase activity, NAD-dependent"/>
    <property type="evidence" value="ECO:0007669"/>
    <property type="project" value="TreeGrafter"/>
</dbReference>
<feature type="active site" description="Proton acceptor" evidence="4">
    <location>
        <position position="128"/>
    </location>
</feature>
<keyword evidence="3" id="KW-0520">NAD</keyword>
<feature type="binding site" evidence="4">
    <location>
        <position position="175"/>
    </location>
    <ligand>
        <name>Zn(2+)</name>
        <dbReference type="ChEBI" id="CHEBI:29105"/>
    </ligand>
</feature>
<dbReference type="EMBL" id="CP089277">
    <property type="protein sequence ID" value="USP78165.1"/>
    <property type="molecule type" value="Genomic_DNA"/>
</dbReference>
<feature type="binding site" evidence="4">
    <location>
        <position position="139"/>
    </location>
    <ligand>
        <name>Zn(2+)</name>
        <dbReference type="ChEBI" id="CHEBI:29105"/>
    </ligand>
</feature>
<dbReference type="Proteomes" id="UP001056012">
    <property type="component" value="Chromosome 4"/>
</dbReference>
<evidence type="ECO:0000313" key="7">
    <source>
        <dbReference type="Proteomes" id="UP001056012"/>
    </source>
</evidence>
<dbReference type="GO" id="GO:0070403">
    <property type="term" value="F:NAD+ binding"/>
    <property type="evidence" value="ECO:0007669"/>
    <property type="project" value="InterPro"/>
</dbReference>
<dbReference type="SUPFAM" id="SSF52467">
    <property type="entry name" value="DHS-like NAD/FAD-binding domain"/>
    <property type="match status" value="1"/>
</dbReference>
<dbReference type="OrthoDB" id="424302at2759"/>
<proteinExistence type="inferred from homology"/>
<feature type="binding site" evidence="4">
    <location>
        <position position="136"/>
    </location>
    <ligand>
        <name>Zn(2+)</name>
        <dbReference type="ChEBI" id="CHEBI:29105"/>
    </ligand>
</feature>
<dbReference type="PROSITE" id="PS50305">
    <property type="entry name" value="SIRTUIN"/>
    <property type="match status" value="1"/>
</dbReference>
<sequence>MHFANHEDDFACLAFAKLLRSSPRILCVVGAGLSASSGLPTWRGTNGLWNDVKVKDLASPKSFQEDPVTVWRFYGERLLESLAAQPNAAHYAMATLARWHDGWLTVNQNVDGLLERTNHPISQLLSIHGALQLVRCTSCDYQTRIQKPEDLPLLMLLSVAGDQARSIDMSDLPRCPTCENLLRPGVVWFGERLAAGAPDNVDDWIAETDIDLVIAVGTSLEVFPAAEWVGTVREYGAALAIFDLDRRHLHENEWNDEDWFFEGDVSVVLPKILGFVNCKALGKV</sequence>
<dbReference type="InterPro" id="IPR050134">
    <property type="entry name" value="NAD-dep_sirtuin_deacylases"/>
</dbReference>
<dbReference type="Pfam" id="PF02146">
    <property type="entry name" value="SIR2"/>
    <property type="match status" value="1"/>
</dbReference>
<dbReference type="AlphaFoldDB" id="A0A9Q8Z9J3"/>
<dbReference type="InterPro" id="IPR029035">
    <property type="entry name" value="DHS-like_NAD/FAD-binding_dom"/>
</dbReference>
<dbReference type="InterPro" id="IPR026591">
    <property type="entry name" value="Sirtuin_cat_small_dom_sf"/>
</dbReference>
<evidence type="ECO:0000259" key="5">
    <source>
        <dbReference type="PROSITE" id="PS50305"/>
    </source>
</evidence>
<organism evidence="6 7">
    <name type="scientific">Curvularia clavata</name>
    <dbReference type="NCBI Taxonomy" id="95742"/>
    <lineage>
        <taxon>Eukaryota</taxon>
        <taxon>Fungi</taxon>
        <taxon>Dikarya</taxon>
        <taxon>Ascomycota</taxon>
        <taxon>Pezizomycotina</taxon>
        <taxon>Dothideomycetes</taxon>
        <taxon>Pleosporomycetidae</taxon>
        <taxon>Pleosporales</taxon>
        <taxon>Pleosporineae</taxon>
        <taxon>Pleosporaceae</taxon>
        <taxon>Curvularia</taxon>
    </lineage>
</organism>
<evidence type="ECO:0000256" key="1">
    <source>
        <dbReference type="ARBA" id="ARBA00006924"/>
    </source>
</evidence>
<evidence type="ECO:0000256" key="2">
    <source>
        <dbReference type="ARBA" id="ARBA00022679"/>
    </source>
</evidence>
<evidence type="ECO:0000256" key="4">
    <source>
        <dbReference type="PROSITE-ProRule" id="PRU00236"/>
    </source>
</evidence>
<feature type="binding site" evidence="4">
    <location>
        <position position="178"/>
    </location>
    <ligand>
        <name>Zn(2+)</name>
        <dbReference type="ChEBI" id="CHEBI:29105"/>
    </ligand>
</feature>
<evidence type="ECO:0000313" key="6">
    <source>
        <dbReference type="EMBL" id="USP78165.1"/>
    </source>
</evidence>
<dbReference type="InterPro" id="IPR003000">
    <property type="entry name" value="Sirtuin"/>
</dbReference>
<protein>
    <submittedName>
        <fullName evidence="6">DHS-like NAD/FAD-binding domain-containing protein</fullName>
    </submittedName>
</protein>
<reference evidence="6" key="1">
    <citation type="submission" date="2021-12" db="EMBL/GenBank/DDBJ databases">
        <title>Curvularia clavata genome.</title>
        <authorList>
            <person name="Cao Y."/>
        </authorList>
    </citation>
    <scope>NUCLEOTIDE SEQUENCE</scope>
    <source>
        <strain evidence="6">Yc1106</strain>
    </source>
</reference>
<evidence type="ECO:0000256" key="3">
    <source>
        <dbReference type="ARBA" id="ARBA00023027"/>
    </source>
</evidence>
<dbReference type="Gene3D" id="3.30.1600.10">
    <property type="entry name" value="SIR2/SIRT2 'Small Domain"/>
    <property type="match status" value="1"/>
</dbReference>
<dbReference type="GO" id="GO:0005634">
    <property type="term" value="C:nucleus"/>
    <property type="evidence" value="ECO:0007669"/>
    <property type="project" value="TreeGrafter"/>
</dbReference>
<keyword evidence="4" id="KW-0862">Zinc</keyword>
<keyword evidence="7" id="KW-1185">Reference proteome</keyword>
<dbReference type="InterPro" id="IPR026590">
    <property type="entry name" value="Ssirtuin_cat_dom"/>
</dbReference>
<dbReference type="GO" id="GO:0046872">
    <property type="term" value="F:metal ion binding"/>
    <property type="evidence" value="ECO:0007669"/>
    <property type="project" value="UniProtKB-KW"/>
</dbReference>
<dbReference type="PANTHER" id="PTHR11085">
    <property type="entry name" value="NAD-DEPENDENT PROTEIN DEACYLASE SIRTUIN-5, MITOCHONDRIAL-RELATED"/>
    <property type="match status" value="1"/>
</dbReference>
<feature type="domain" description="Deacetylase sirtuin-type" evidence="5">
    <location>
        <begin position="5"/>
        <end position="284"/>
    </location>
</feature>
<comment type="similarity">
    <text evidence="1">Belongs to the sirtuin family. Class I subfamily.</text>
</comment>
<gene>
    <name evidence="6" type="ORF">yc1106_05439</name>
</gene>
<accession>A0A9Q8Z9J3</accession>
<dbReference type="PANTHER" id="PTHR11085:SF10">
    <property type="entry name" value="NAD-DEPENDENT PROTEIN DEACYLASE SIRTUIN-5, MITOCHONDRIAL-RELATED"/>
    <property type="match status" value="1"/>
</dbReference>
<dbReference type="VEuPathDB" id="FungiDB:yc1106_05439"/>
<dbReference type="Gene3D" id="3.40.50.1220">
    <property type="entry name" value="TPP-binding domain"/>
    <property type="match status" value="1"/>
</dbReference>
<keyword evidence="4" id="KW-0479">Metal-binding</keyword>